<reference evidence="2" key="2">
    <citation type="journal article" date="2015" name="Data Brief">
        <title>Shoot transcriptome of the giant reed, Arundo donax.</title>
        <authorList>
            <person name="Barrero R.A."/>
            <person name="Guerrero F.D."/>
            <person name="Moolhuijzen P."/>
            <person name="Goolsby J.A."/>
            <person name="Tidwell J."/>
            <person name="Bellgard S.E."/>
            <person name="Bellgard M.I."/>
        </authorList>
    </citation>
    <scope>NUCLEOTIDE SEQUENCE</scope>
    <source>
        <tissue evidence="2">Shoot tissue taken approximately 20 cm above the soil surface</tissue>
    </source>
</reference>
<proteinExistence type="predicted"/>
<evidence type="ECO:0000313" key="2">
    <source>
        <dbReference type="EMBL" id="JAE31001.1"/>
    </source>
</evidence>
<accession>A0A0A9H831</accession>
<dbReference type="AlphaFoldDB" id="A0A0A9H831"/>
<feature type="region of interest" description="Disordered" evidence="1">
    <location>
        <begin position="1"/>
        <end position="22"/>
    </location>
</feature>
<dbReference type="EMBL" id="GBRH01166895">
    <property type="protein sequence ID" value="JAE31001.1"/>
    <property type="molecule type" value="Transcribed_RNA"/>
</dbReference>
<reference evidence="2" key="1">
    <citation type="submission" date="2014-09" db="EMBL/GenBank/DDBJ databases">
        <authorList>
            <person name="Magalhaes I.L.F."/>
            <person name="Oliveira U."/>
            <person name="Santos F.R."/>
            <person name="Vidigal T.H.D.A."/>
            <person name="Brescovit A.D."/>
            <person name="Santos A.J."/>
        </authorList>
    </citation>
    <scope>NUCLEOTIDE SEQUENCE</scope>
    <source>
        <tissue evidence="2">Shoot tissue taken approximately 20 cm above the soil surface</tissue>
    </source>
</reference>
<name>A0A0A9H831_ARUDO</name>
<organism evidence="2">
    <name type="scientific">Arundo donax</name>
    <name type="common">Giant reed</name>
    <name type="synonym">Donax arundinaceus</name>
    <dbReference type="NCBI Taxonomy" id="35708"/>
    <lineage>
        <taxon>Eukaryota</taxon>
        <taxon>Viridiplantae</taxon>
        <taxon>Streptophyta</taxon>
        <taxon>Embryophyta</taxon>
        <taxon>Tracheophyta</taxon>
        <taxon>Spermatophyta</taxon>
        <taxon>Magnoliopsida</taxon>
        <taxon>Liliopsida</taxon>
        <taxon>Poales</taxon>
        <taxon>Poaceae</taxon>
        <taxon>PACMAD clade</taxon>
        <taxon>Arundinoideae</taxon>
        <taxon>Arundineae</taxon>
        <taxon>Arundo</taxon>
    </lineage>
</organism>
<sequence length="44" mass="5003">MHHPQRPKNTDMSSGPSTFPQATTCHDHIDTFYLLSDLSTYIPI</sequence>
<protein>
    <submittedName>
        <fullName evidence="2">Uncharacterized protein</fullName>
    </submittedName>
</protein>
<evidence type="ECO:0000256" key="1">
    <source>
        <dbReference type="SAM" id="MobiDB-lite"/>
    </source>
</evidence>
<feature type="compositionally biased region" description="Polar residues" evidence="1">
    <location>
        <begin position="10"/>
        <end position="22"/>
    </location>
</feature>